<protein>
    <submittedName>
        <fullName evidence="2">Uncharacterized protein</fullName>
    </submittedName>
</protein>
<organism evidence="2 3">
    <name type="scientific">Paramecium pentaurelia</name>
    <dbReference type="NCBI Taxonomy" id="43138"/>
    <lineage>
        <taxon>Eukaryota</taxon>
        <taxon>Sar</taxon>
        <taxon>Alveolata</taxon>
        <taxon>Ciliophora</taxon>
        <taxon>Intramacronucleata</taxon>
        <taxon>Oligohymenophorea</taxon>
        <taxon>Peniculida</taxon>
        <taxon>Parameciidae</taxon>
        <taxon>Paramecium</taxon>
    </lineage>
</organism>
<keyword evidence="1" id="KW-0472">Membrane</keyword>
<keyword evidence="3" id="KW-1185">Reference proteome</keyword>
<reference evidence="2" key="1">
    <citation type="submission" date="2021-01" db="EMBL/GenBank/DDBJ databases">
        <authorList>
            <consortium name="Genoscope - CEA"/>
            <person name="William W."/>
        </authorList>
    </citation>
    <scope>NUCLEOTIDE SEQUENCE</scope>
</reference>
<keyword evidence="1" id="KW-1133">Transmembrane helix</keyword>
<dbReference type="EMBL" id="CAJJDO010000044">
    <property type="protein sequence ID" value="CAD8166296.1"/>
    <property type="molecule type" value="Genomic_DNA"/>
</dbReference>
<proteinExistence type="predicted"/>
<feature type="transmembrane region" description="Helical" evidence="1">
    <location>
        <begin position="156"/>
        <end position="178"/>
    </location>
</feature>
<evidence type="ECO:0000313" key="3">
    <source>
        <dbReference type="Proteomes" id="UP000689195"/>
    </source>
</evidence>
<sequence>MISIKKIFILWEVRDLKIFKYDKKMYLVEDTQQEGLKDSKYQRGEINFCIKKKSFITEKQKQKSQKSLDLLLQISVQYLQTSKYNQQYLIIQFLSGERSQDEGIDNNKIGKGIEIYDIGYFKQQDLNTNRHFKTKIQATFINVFKKINYCFYSFQYYYFILNIIMINGFSLMKQIYILQKLIRELEEKQQNNSQISLLSISVENIYIYK</sequence>
<comment type="caution">
    <text evidence="2">The sequence shown here is derived from an EMBL/GenBank/DDBJ whole genome shotgun (WGS) entry which is preliminary data.</text>
</comment>
<dbReference type="Proteomes" id="UP000689195">
    <property type="component" value="Unassembled WGS sequence"/>
</dbReference>
<name>A0A8S1UV12_9CILI</name>
<keyword evidence="1" id="KW-0812">Transmembrane</keyword>
<accession>A0A8S1UV12</accession>
<evidence type="ECO:0000313" key="2">
    <source>
        <dbReference type="EMBL" id="CAD8166296.1"/>
    </source>
</evidence>
<dbReference type="AlphaFoldDB" id="A0A8S1UV12"/>
<gene>
    <name evidence="2" type="ORF">PPENT_87.1.T0440075</name>
</gene>
<evidence type="ECO:0000256" key="1">
    <source>
        <dbReference type="SAM" id="Phobius"/>
    </source>
</evidence>